<keyword evidence="2" id="KW-1185">Reference proteome</keyword>
<evidence type="ECO:0000313" key="1">
    <source>
        <dbReference type="EMBL" id="KAH9771960.1"/>
    </source>
</evidence>
<protein>
    <submittedName>
        <fullName evidence="1">BRO1 domain-containing protein</fullName>
    </submittedName>
</protein>
<dbReference type="Proteomes" id="UP000829398">
    <property type="component" value="Chromosome 4"/>
</dbReference>
<reference evidence="2" key="1">
    <citation type="journal article" date="2023" name="Hortic. Res.">
        <title>A chromosome-level phased genome enabling allele-level studies in sweet orange: a case study on citrus Huanglongbing tolerance.</title>
        <authorList>
            <person name="Wu B."/>
            <person name="Yu Q."/>
            <person name="Deng Z."/>
            <person name="Duan Y."/>
            <person name="Luo F."/>
            <person name="Gmitter F. Jr."/>
        </authorList>
    </citation>
    <scope>NUCLEOTIDE SEQUENCE [LARGE SCALE GENOMIC DNA]</scope>
    <source>
        <strain evidence="2">cv. Valencia</strain>
    </source>
</reference>
<name>A0ACB8LF74_CITSI</name>
<organism evidence="1 2">
    <name type="scientific">Citrus sinensis</name>
    <name type="common">Sweet orange</name>
    <name type="synonym">Citrus aurantium var. sinensis</name>
    <dbReference type="NCBI Taxonomy" id="2711"/>
    <lineage>
        <taxon>Eukaryota</taxon>
        <taxon>Viridiplantae</taxon>
        <taxon>Streptophyta</taxon>
        <taxon>Embryophyta</taxon>
        <taxon>Tracheophyta</taxon>
        <taxon>Spermatophyta</taxon>
        <taxon>Magnoliopsida</taxon>
        <taxon>eudicotyledons</taxon>
        <taxon>Gunneridae</taxon>
        <taxon>Pentapetalae</taxon>
        <taxon>rosids</taxon>
        <taxon>malvids</taxon>
        <taxon>Sapindales</taxon>
        <taxon>Rutaceae</taxon>
        <taxon>Aurantioideae</taxon>
        <taxon>Citrus</taxon>
    </lineage>
</organism>
<evidence type="ECO:0000313" key="2">
    <source>
        <dbReference type="Proteomes" id="UP000829398"/>
    </source>
</evidence>
<proteinExistence type="predicted"/>
<dbReference type="EMBL" id="CM039173">
    <property type="protein sequence ID" value="KAH9771960.1"/>
    <property type="molecule type" value="Genomic_DNA"/>
</dbReference>
<gene>
    <name evidence="1" type="ORF">KPL71_012871</name>
</gene>
<accession>A0ACB8LF74</accession>
<sequence>MMLHFREPAKLKTKRVIFEDAYAARDSATLENLKELSSKRKVIEDSINQNCYITEAIAREMSGGLTCPFQQDLRKLEQYLPLLENLVYHVDLLGSNHQIAWWTSELKIRWSSALGASSFFNLMGPKFYQIDNLHFELGMVLFLYGAILRERALEIVPSGWHYCFTSMSNNHEYFDCFATNYPHGIVDIVQSATLFREAAGVFLYLSQEVFPSLQPTLPAERPPEATSYMSTVMSLICLAEAQAVSIKKAEEKGTTAGLLAKLHYGVAEMLGEAIDVLYSANGQCKDISSCFMEFICSCKALHELSSQKYLAESLKDAGQVGIAIGILHDALINVKKKMPGEESHKSIFRKEVDVAADMLTKCERENEFVWQQKIASGDELPLPQGNKIVNAMPYRPKRWERELAFKI</sequence>
<comment type="caution">
    <text evidence="1">The sequence shown here is derived from an EMBL/GenBank/DDBJ whole genome shotgun (WGS) entry which is preliminary data.</text>
</comment>